<dbReference type="PANTHER" id="PTHR43542">
    <property type="entry name" value="METHYLTRANSFERASE"/>
    <property type="match status" value="1"/>
</dbReference>
<dbReference type="FunCoup" id="A0A1Q5PVQ9">
    <property type="interactions" value="179"/>
</dbReference>
<dbReference type="CDD" id="cd02440">
    <property type="entry name" value="AdoMet_MTases"/>
    <property type="match status" value="1"/>
</dbReference>
<dbReference type="STRING" id="52770.BSZ40_06530"/>
<evidence type="ECO:0000313" key="5">
    <source>
        <dbReference type="Proteomes" id="UP000185612"/>
    </source>
</evidence>
<dbReference type="PANTHER" id="PTHR43542:SF1">
    <property type="entry name" value="METHYLTRANSFERASE"/>
    <property type="match status" value="1"/>
</dbReference>
<comment type="caution">
    <text evidence="4">The sequence shown here is derived from an EMBL/GenBank/DDBJ whole genome shotgun (WGS) entry which is preliminary data.</text>
</comment>
<dbReference type="GO" id="GO:0031167">
    <property type="term" value="P:rRNA methylation"/>
    <property type="evidence" value="ECO:0007669"/>
    <property type="project" value="InterPro"/>
</dbReference>
<dbReference type="Proteomes" id="UP000185612">
    <property type="component" value="Unassembled WGS sequence"/>
</dbReference>
<evidence type="ECO:0000256" key="3">
    <source>
        <dbReference type="SAM" id="MobiDB-lite"/>
    </source>
</evidence>
<sequence length="186" mass="19337">MSRIVAGKYGGRSLRVPGSGTRPTSERVREALFSRLEHLGVVNGARVLDGYAGSGALGLEAASRGARHVTLVEKNPQAAAVCRANVAALRAGAEVSVLVADIGGVLAGPPNLPIGPVDLLLLDPPYEVANTQLATVLAGTAQWLTDTGVLVVERAARSGEPPLPPGLRALKPKKYGDTVIYFYEHA</sequence>
<evidence type="ECO:0000256" key="2">
    <source>
        <dbReference type="ARBA" id="ARBA00022679"/>
    </source>
</evidence>
<dbReference type="InterPro" id="IPR004398">
    <property type="entry name" value="RNA_MeTrfase_RsmD"/>
</dbReference>
<proteinExistence type="predicted"/>
<dbReference type="GO" id="GO:0008168">
    <property type="term" value="F:methyltransferase activity"/>
    <property type="evidence" value="ECO:0007669"/>
    <property type="project" value="UniProtKB-KW"/>
</dbReference>
<name>A0A1Q5PVQ9_9ACTO</name>
<feature type="region of interest" description="Disordered" evidence="3">
    <location>
        <begin position="1"/>
        <end position="23"/>
    </location>
</feature>
<accession>A0A1Q5PVQ9</accession>
<dbReference type="InterPro" id="IPR029063">
    <property type="entry name" value="SAM-dependent_MTases_sf"/>
</dbReference>
<gene>
    <name evidence="4" type="ORF">BSZ40_06530</name>
</gene>
<dbReference type="AlphaFoldDB" id="A0A1Q5PVQ9"/>
<dbReference type="PROSITE" id="PS00092">
    <property type="entry name" value="N6_MTASE"/>
    <property type="match status" value="1"/>
</dbReference>
<dbReference type="GO" id="GO:0003676">
    <property type="term" value="F:nucleic acid binding"/>
    <property type="evidence" value="ECO:0007669"/>
    <property type="project" value="InterPro"/>
</dbReference>
<evidence type="ECO:0000256" key="1">
    <source>
        <dbReference type="ARBA" id="ARBA00022603"/>
    </source>
</evidence>
<dbReference type="Gene3D" id="3.40.50.150">
    <property type="entry name" value="Vaccinia Virus protein VP39"/>
    <property type="match status" value="1"/>
</dbReference>
<dbReference type="OrthoDB" id="9803017at2"/>
<reference evidence="5" key="1">
    <citation type="submission" date="2016-12" db="EMBL/GenBank/DDBJ databases">
        <authorList>
            <person name="Meng X."/>
        </authorList>
    </citation>
    <scope>NUCLEOTIDE SEQUENCE [LARGE SCALE GENOMIC DNA]</scope>
    <source>
        <strain evidence="5">DSM 20732</strain>
    </source>
</reference>
<dbReference type="InterPro" id="IPR002052">
    <property type="entry name" value="DNA_methylase_N6_adenine_CS"/>
</dbReference>
<keyword evidence="5" id="KW-1185">Reference proteome</keyword>
<dbReference type="NCBIfam" id="TIGR00095">
    <property type="entry name" value="16S rRNA (guanine(966)-N(2))-methyltransferase RsmD"/>
    <property type="match status" value="1"/>
</dbReference>
<organism evidence="4 5">
    <name type="scientific">Buchananella hordeovulneris</name>
    <dbReference type="NCBI Taxonomy" id="52770"/>
    <lineage>
        <taxon>Bacteria</taxon>
        <taxon>Bacillati</taxon>
        <taxon>Actinomycetota</taxon>
        <taxon>Actinomycetes</taxon>
        <taxon>Actinomycetales</taxon>
        <taxon>Actinomycetaceae</taxon>
        <taxon>Buchananella</taxon>
    </lineage>
</organism>
<dbReference type="RefSeq" id="WP_073824446.1">
    <property type="nucleotide sequence ID" value="NZ_MQVS01000006.1"/>
</dbReference>
<evidence type="ECO:0000313" key="4">
    <source>
        <dbReference type="EMBL" id="OKL51500.1"/>
    </source>
</evidence>
<dbReference type="InParanoid" id="A0A1Q5PVQ9"/>
<keyword evidence="2 4" id="KW-0808">Transferase</keyword>
<protein>
    <submittedName>
        <fullName evidence="4">16S rRNA (Guanine(966)-N(2))-methyltransferase RsmD</fullName>
    </submittedName>
</protein>
<dbReference type="PIRSF" id="PIRSF004553">
    <property type="entry name" value="CHP00095"/>
    <property type="match status" value="1"/>
</dbReference>
<dbReference type="Pfam" id="PF03602">
    <property type="entry name" value="Cons_hypoth95"/>
    <property type="match status" value="1"/>
</dbReference>
<keyword evidence="1 4" id="KW-0489">Methyltransferase</keyword>
<dbReference type="SUPFAM" id="SSF53335">
    <property type="entry name" value="S-adenosyl-L-methionine-dependent methyltransferases"/>
    <property type="match status" value="1"/>
</dbReference>
<dbReference type="EMBL" id="MQVS01000006">
    <property type="protein sequence ID" value="OKL51500.1"/>
    <property type="molecule type" value="Genomic_DNA"/>
</dbReference>